<evidence type="ECO:0000256" key="1">
    <source>
        <dbReference type="SAM" id="MobiDB-lite"/>
    </source>
</evidence>
<dbReference type="Proteomes" id="UP000266441">
    <property type="component" value="Unassembled WGS sequence"/>
</dbReference>
<protein>
    <submittedName>
        <fullName evidence="2">Uncharacterized protein</fullName>
    </submittedName>
</protein>
<feature type="region of interest" description="Disordered" evidence="1">
    <location>
        <begin position="1"/>
        <end position="41"/>
    </location>
</feature>
<evidence type="ECO:0000313" key="3">
    <source>
        <dbReference type="Proteomes" id="UP000266441"/>
    </source>
</evidence>
<reference evidence="2 3" key="1">
    <citation type="journal article" date="2015" name="Int. J. Syst. Evol. Microbiol.">
        <title>Mariniphaga sediminis sp. nov., isolated from coastal sediment.</title>
        <authorList>
            <person name="Wang F.Q."/>
            <person name="Shen Q.Y."/>
            <person name="Chen G.J."/>
            <person name="Du Z.J."/>
        </authorList>
    </citation>
    <scope>NUCLEOTIDE SEQUENCE [LARGE SCALE GENOMIC DNA]</scope>
    <source>
        <strain evidence="2 3">SY21</strain>
    </source>
</reference>
<feature type="region of interest" description="Disordered" evidence="1">
    <location>
        <begin position="83"/>
        <end position="110"/>
    </location>
</feature>
<name>A0A399CW93_9BACT</name>
<evidence type="ECO:0000313" key="2">
    <source>
        <dbReference type="EMBL" id="RIH63248.1"/>
    </source>
</evidence>
<gene>
    <name evidence="2" type="ORF">D1164_20565</name>
</gene>
<organism evidence="2 3">
    <name type="scientific">Mariniphaga sediminis</name>
    <dbReference type="NCBI Taxonomy" id="1628158"/>
    <lineage>
        <taxon>Bacteria</taxon>
        <taxon>Pseudomonadati</taxon>
        <taxon>Bacteroidota</taxon>
        <taxon>Bacteroidia</taxon>
        <taxon>Marinilabiliales</taxon>
        <taxon>Prolixibacteraceae</taxon>
        <taxon>Mariniphaga</taxon>
    </lineage>
</organism>
<comment type="caution">
    <text evidence="2">The sequence shown here is derived from an EMBL/GenBank/DDBJ whole genome shotgun (WGS) entry which is preliminary data.</text>
</comment>
<feature type="compositionally biased region" description="Polar residues" evidence="1">
    <location>
        <begin position="101"/>
        <end position="110"/>
    </location>
</feature>
<feature type="compositionally biased region" description="Basic and acidic residues" evidence="1">
    <location>
        <begin position="91"/>
        <end position="100"/>
    </location>
</feature>
<dbReference type="AlphaFoldDB" id="A0A399CW93"/>
<accession>A0A399CW93</accession>
<sequence length="110" mass="11946">MSIKRKHPEQEQRSSEKTTALPTEGSPLGTRCKGLKTAAAPSSPRGILLLIILRAQTSLYVARVCEERSDAAATVQNKLRGTGLRGSFLPERNEGRKNDRGSPTTLAQCQ</sequence>
<proteinExistence type="predicted"/>
<dbReference type="EMBL" id="QWET01000023">
    <property type="protein sequence ID" value="RIH63248.1"/>
    <property type="molecule type" value="Genomic_DNA"/>
</dbReference>
<keyword evidence="3" id="KW-1185">Reference proteome</keyword>